<dbReference type="Proteomes" id="UP001327560">
    <property type="component" value="Chromosome 1"/>
</dbReference>
<dbReference type="PROSITE" id="PS51294">
    <property type="entry name" value="HTH_MYB"/>
    <property type="match status" value="2"/>
</dbReference>
<evidence type="ECO:0000256" key="1">
    <source>
        <dbReference type="ARBA" id="ARBA00004123"/>
    </source>
</evidence>
<dbReference type="InterPro" id="IPR001005">
    <property type="entry name" value="SANT/Myb"/>
</dbReference>
<dbReference type="SMART" id="SM00717">
    <property type="entry name" value="SANT"/>
    <property type="match status" value="2"/>
</dbReference>
<evidence type="ECO:0000256" key="5">
    <source>
        <dbReference type="ARBA" id="ARBA00023163"/>
    </source>
</evidence>
<proteinExistence type="predicted"/>
<dbReference type="PANTHER" id="PTHR47999:SF96">
    <property type="entry name" value="TRANSCRIPTION REPRESSOR MYB6-LIKE"/>
    <property type="match status" value="1"/>
</dbReference>
<dbReference type="GO" id="GO:0005634">
    <property type="term" value="C:nucleus"/>
    <property type="evidence" value="ECO:0007669"/>
    <property type="project" value="UniProtKB-SubCell"/>
</dbReference>
<dbReference type="GO" id="GO:0003677">
    <property type="term" value="F:DNA binding"/>
    <property type="evidence" value="ECO:0007669"/>
    <property type="project" value="UniProtKB-KW"/>
</dbReference>
<gene>
    <name evidence="9" type="ORF">Cni_G01401</name>
</gene>
<keyword evidence="5" id="KW-0804">Transcription</keyword>
<dbReference type="Gene3D" id="1.10.10.60">
    <property type="entry name" value="Homeodomain-like"/>
    <property type="match status" value="2"/>
</dbReference>
<feature type="domain" description="HTH myb-type" evidence="8">
    <location>
        <begin position="8"/>
        <end position="60"/>
    </location>
</feature>
<evidence type="ECO:0000259" key="8">
    <source>
        <dbReference type="PROSITE" id="PS51294"/>
    </source>
</evidence>
<dbReference type="EMBL" id="CP136890">
    <property type="protein sequence ID" value="WOK92710.1"/>
    <property type="molecule type" value="Genomic_DNA"/>
</dbReference>
<keyword evidence="10" id="KW-1185">Reference proteome</keyword>
<evidence type="ECO:0000256" key="6">
    <source>
        <dbReference type="ARBA" id="ARBA00023242"/>
    </source>
</evidence>
<organism evidence="9 10">
    <name type="scientific">Canna indica</name>
    <name type="common">Indian-shot</name>
    <dbReference type="NCBI Taxonomy" id="4628"/>
    <lineage>
        <taxon>Eukaryota</taxon>
        <taxon>Viridiplantae</taxon>
        <taxon>Streptophyta</taxon>
        <taxon>Embryophyta</taxon>
        <taxon>Tracheophyta</taxon>
        <taxon>Spermatophyta</taxon>
        <taxon>Magnoliopsida</taxon>
        <taxon>Liliopsida</taxon>
        <taxon>Zingiberales</taxon>
        <taxon>Cannaceae</taxon>
        <taxon>Canna</taxon>
    </lineage>
</organism>
<dbReference type="Pfam" id="PF00249">
    <property type="entry name" value="Myb_DNA-binding"/>
    <property type="match status" value="2"/>
</dbReference>
<feature type="domain" description="Myb-like" evidence="7">
    <location>
        <begin position="61"/>
        <end position="111"/>
    </location>
</feature>
<evidence type="ECO:0000259" key="7">
    <source>
        <dbReference type="PROSITE" id="PS50090"/>
    </source>
</evidence>
<evidence type="ECO:0000313" key="9">
    <source>
        <dbReference type="EMBL" id="WOK92710.1"/>
    </source>
</evidence>
<evidence type="ECO:0000256" key="2">
    <source>
        <dbReference type="ARBA" id="ARBA00022737"/>
    </source>
</evidence>
<comment type="subcellular location">
    <subcellularLocation>
        <location evidence="1">Nucleus</location>
    </subcellularLocation>
</comment>
<dbReference type="InterPro" id="IPR017930">
    <property type="entry name" value="Myb_dom"/>
</dbReference>
<keyword evidence="6" id="KW-0539">Nucleus</keyword>
<keyword evidence="2" id="KW-0677">Repeat</keyword>
<dbReference type="PROSITE" id="PS50090">
    <property type="entry name" value="MYB_LIKE"/>
    <property type="match status" value="2"/>
</dbReference>
<keyword evidence="4" id="KW-0238">DNA-binding</keyword>
<evidence type="ECO:0000256" key="3">
    <source>
        <dbReference type="ARBA" id="ARBA00023015"/>
    </source>
</evidence>
<accession>A0AAQ3Q0Y6</accession>
<protein>
    <submittedName>
        <fullName evidence="9">Uncharacterized protein</fullName>
    </submittedName>
</protein>
<reference evidence="9 10" key="1">
    <citation type="submission" date="2023-10" db="EMBL/GenBank/DDBJ databases">
        <title>Chromosome-scale genome assembly provides insights into flower coloration mechanisms of Canna indica.</title>
        <authorList>
            <person name="Li C."/>
        </authorList>
    </citation>
    <scope>NUCLEOTIDE SEQUENCE [LARGE SCALE GENOMIC DNA]</scope>
    <source>
        <tissue evidence="9">Flower</tissue>
    </source>
</reference>
<dbReference type="SUPFAM" id="SSF46689">
    <property type="entry name" value="Homeodomain-like"/>
    <property type="match status" value="1"/>
</dbReference>
<evidence type="ECO:0000256" key="4">
    <source>
        <dbReference type="ARBA" id="ARBA00023125"/>
    </source>
</evidence>
<feature type="domain" description="Myb-like" evidence="7">
    <location>
        <begin position="8"/>
        <end position="60"/>
    </location>
</feature>
<dbReference type="InterPro" id="IPR009057">
    <property type="entry name" value="Homeodomain-like_sf"/>
</dbReference>
<dbReference type="CDD" id="cd00167">
    <property type="entry name" value="SANT"/>
    <property type="match status" value="2"/>
</dbReference>
<evidence type="ECO:0000313" key="10">
    <source>
        <dbReference type="Proteomes" id="UP001327560"/>
    </source>
</evidence>
<dbReference type="FunFam" id="1.10.10.60:FF:000001">
    <property type="entry name" value="MYB-related transcription factor"/>
    <property type="match status" value="1"/>
</dbReference>
<keyword evidence="3" id="KW-0805">Transcription regulation</keyword>
<dbReference type="InterPro" id="IPR015495">
    <property type="entry name" value="Myb_TF_plants"/>
</dbReference>
<dbReference type="PANTHER" id="PTHR47999">
    <property type="entry name" value="TRANSCRIPTION FACTOR MYB8-RELATED-RELATED"/>
    <property type="match status" value="1"/>
</dbReference>
<name>A0AAQ3Q0Y6_9LILI</name>
<sequence length="257" mass="28936">MGKVCSPREGLNRGAWTSEEDKLLSDYIMAHGLGKWRSLPANAGLNRCAKSCRLRWMNYLRPDIKRGNITEEEEDLIIRLHNLLGNRWSLIAGRLPGRTDNEIKNYWNTYLRKKGLASSSNPPSKSKKVHSVEANVIRTKAVRCTRALFTDMVPPSAALEQDTFSDFMGHGPSPQGANTIYSAESMQDLVFAQPADSTNNTQNFQDRFSATASSNGYNYTGICDSEFEDGEGLHPFMYCDAWVSVMMPPDIYEFQYP</sequence>
<dbReference type="AlphaFoldDB" id="A0AAQ3Q0Y6"/>
<feature type="domain" description="HTH myb-type" evidence="8">
    <location>
        <begin position="61"/>
        <end position="115"/>
    </location>
</feature>